<protein>
    <submittedName>
        <fullName evidence="1">Uncharacterized protein</fullName>
    </submittedName>
</protein>
<reference evidence="1" key="1">
    <citation type="submission" date="2020-05" db="EMBL/GenBank/DDBJ databases">
        <title>Large-scale comparative analyses of tick genomes elucidate their genetic diversity and vector capacities.</title>
        <authorList>
            <person name="Jia N."/>
            <person name="Wang J."/>
            <person name="Shi W."/>
            <person name="Du L."/>
            <person name="Sun Y."/>
            <person name="Zhan W."/>
            <person name="Jiang J."/>
            <person name="Wang Q."/>
            <person name="Zhang B."/>
            <person name="Ji P."/>
            <person name="Sakyi L.B."/>
            <person name="Cui X."/>
            <person name="Yuan T."/>
            <person name="Jiang B."/>
            <person name="Yang W."/>
            <person name="Lam T.T.-Y."/>
            <person name="Chang Q."/>
            <person name="Ding S."/>
            <person name="Wang X."/>
            <person name="Zhu J."/>
            <person name="Ruan X."/>
            <person name="Zhao L."/>
            <person name="Wei J."/>
            <person name="Que T."/>
            <person name="Du C."/>
            <person name="Cheng J."/>
            <person name="Dai P."/>
            <person name="Han X."/>
            <person name="Huang E."/>
            <person name="Gao Y."/>
            <person name="Liu J."/>
            <person name="Shao H."/>
            <person name="Ye R."/>
            <person name="Li L."/>
            <person name="Wei W."/>
            <person name="Wang X."/>
            <person name="Wang C."/>
            <person name="Yang T."/>
            <person name="Huo Q."/>
            <person name="Li W."/>
            <person name="Guo W."/>
            <person name="Chen H."/>
            <person name="Zhou L."/>
            <person name="Ni X."/>
            <person name="Tian J."/>
            <person name="Zhou Y."/>
            <person name="Sheng Y."/>
            <person name="Liu T."/>
            <person name="Pan Y."/>
            <person name="Xia L."/>
            <person name="Li J."/>
            <person name="Zhao F."/>
            <person name="Cao W."/>
        </authorList>
    </citation>
    <scope>NUCLEOTIDE SEQUENCE</scope>
    <source>
        <strain evidence="1">Dsil-2018</strain>
    </source>
</reference>
<evidence type="ECO:0000313" key="2">
    <source>
        <dbReference type="Proteomes" id="UP000821865"/>
    </source>
</evidence>
<evidence type="ECO:0000313" key="1">
    <source>
        <dbReference type="EMBL" id="KAH7959284.1"/>
    </source>
</evidence>
<comment type="caution">
    <text evidence="1">The sequence shown here is derived from an EMBL/GenBank/DDBJ whole genome shotgun (WGS) entry which is preliminary data.</text>
</comment>
<gene>
    <name evidence="1" type="ORF">HPB49_009916</name>
</gene>
<sequence>MSARMLVAARVLILTAAFAALPARGANPLATAVLLVKAADVSAPEVHCAFYVPAIKDIAKNEEDAEYRPLINVLNDTECDYERRSFEGKMVLMERCDNTSNDDIIQKAKSAKAAAVLMTYNEKRPVKDTSTTIKKLDIIAAFVKNSTGRQIAQYEEKQANGTVMAKLFTRTTSLDWSFLVIWLIAVFTVMTGSYWSGINQYDQKASMSVGMPADQSDFTESMSEMEEEFTVPLSPKLVVMFVMHMSVMLLMLYYFYRYLVYFIVVLFALASAAALIACLEPVVSRINIGTSKYVVIFRIVTTVSSNSTQVPYSARQLNTIARGHNRESVMVEVAKGGNVMETLPMVIKFPRFMRGPYRKCFLLKYSILGLGDILAPGE</sequence>
<organism evidence="1 2">
    <name type="scientific">Dermacentor silvarum</name>
    <name type="common">Tick</name>
    <dbReference type="NCBI Taxonomy" id="543639"/>
    <lineage>
        <taxon>Eukaryota</taxon>
        <taxon>Metazoa</taxon>
        <taxon>Ecdysozoa</taxon>
        <taxon>Arthropoda</taxon>
        <taxon>Chelicerata</taxon>
        <taxon>Arachnida</taxon>
        <taxon>Acari</taxon>
        <taxon>Parasitiformes</taxon>
        <taxon>Ixodida</taxon>
        <taxon>Ixodoidea</taxon>
        <taxon>Ixodidae</taxon>
        <taxon>Rhipicephalinae</taxon>
        <taxon>Dermacentor</taxon>
    </lineage>
</organism>
<keyword evidence="2" id="KW-1185">Reference proteome</keyword>
<dbReference type="Proteomes" id="UP000821865">
    <property type="component" value="Chromosome 3"/>
</dbReference>
<accession>A0ACB8D486</accession>
<dbReference type="EMBL" id="CM023472">
    <property type="protein sequence ID" value="KAH7959284.1"/>
    <property type="molecule type" value="Genomic_DNA"/>
</dbReference>
<name>A0ACB8D486_DERSI</name>
<proteinExistence type="predicted"/>